<dbReference type="PANTHER" id="PTHR24180:SF57">
    <property type="entry name" value="ANKYRIN REPEAT DOMAIN-CONTAINING PROTEIN 39"/>
    <property type="match status" value="1"/>
</dbReference>
<evidence type="ECO:0000256" key="1">
    <source>
        <dbReference type="ARBA" id="ARBA00022737"/>
    </source>
</evidence>
<organism evidence="5 6">
    <name type="scientific">Naumovozyma castellii</name>
    <name type="common">Yeast</name>
    <name type="synonym">Saccharomyces castellii</name>
    <dbReference type="NCBI Taxonomy" id="27288"/>
    <lineage>
        <taxon>Eukaryota</taxon>
        <taxon>Fungi</taxon>
        <taxon>Dikarya</taxon>
        <taxon>Ascomycota</taxon>
        <taxon>Saccharomycotina</taxon>
        <taxon>Saccharomycetes</taxon>
        <taxon>Saccharomycetales</taxon>
        <taxon>Saccharomycetaceae</taxon>
        <taxon>Naumovozyma</taxon>
    </lineage>
</organism>
<name>G0VEN3_NAUCA</name>
<dbReference type="InterPro" id="IPR051637">
    <property type="entry name" value="Ank_repeat_dom-contain_49"/>
</dbReference>
<dbReference type="PROSITE" id="PS50297">
    <property type="entry name" value="ANK_REP_REGION"/>
    <property type="match status" value="1"/>
</dbReference>
<evidence type="ECO:0000256" key="3">
    <source>
        <dbReference type="PROSITE-ProRule" id="PRU00023"/>
    </source>
</evidence>
<dbReference type="Pfam" id="PF12796">
    <property type="entry name" value="Ank_2"/>
    <property type="match status" value="1"/>
</dbReference>
<dbReference type="InterPro" id="IPR036770">
    <property type="entry name" value="Ankyrin_rpt-contain_sf"/>
</dbReference>
<proteinExistence type="predicted"/>
<dbReference type="InterPro" id="IPR002110">
    <property type="entry name" value="Ankyrin_rpt"/>
</dbReference>
<dbReference type="HOGENOM" id="CLU_078327_0_0_1"/>
<dbReference type="GeneID" id="96903630"/>
<dbReference type="FunCoup" id="G0VEN3">
    <property type="interactions" value="191"/>
</dbReference>
<dbReference type="SUPFAM" id="SSF48403">
    <property type="entry name" value="Ankyrin repeat"/>
    <property type="match status" value="1"/>
</dbReference>
<dbReference type="SMART" id="SM00248">
    <property type="entry name" value="ANK"/>
    <property type="match status" value="2"/>
</dbReference>
<dbReference type="STRING" id="1064592.G0VEN3"/>
<feature type="repeat" description="ANK" evidence="3">
    <location>
        <begin position="48"/>
        <end position="68"/>
    </location>
</feature>
<dbReference type="KEGG" id="ncs:NCAS_0D04430"/>
<dbReference type="InParanoid" id="G0VEN3"/>
<reference evidence="5 6" key="1">
    <citation type="journal article" date="2011" name="Proc. Natl. Acad. Sci. U.S.A.">
        <title>Evolutionary erosion of yeast sex chromosomes by mating-type switching accidents.</title>
        <authorList>
            <person name="Gordon J.L."/>
            <person name="Armisen D."/>
            <person name="Proux-Wera E."/>
            <person name="Oheigeartaigh S.S."/>
            <person name="Byrne K.P."/>
            <person name="Wolfe K.H."/>
        </authorList>
    </citation>
    <scope>NUCLEOTIDE SEQUENCE [LARGE SCALE GENOMIC DNA]</scope>
    <source>
        <strain evidence="6">ATCC 76901 / BCRC 22586 / CBS 4309 / NBRC 1992 / NRRL Y-12630</strain>
    </source>
</reference>
<evidence type="ECO:0000256" key="2">
    <source>
        <dbReference type="ARBA" id="ARBA00023043"/>
    </source>
</evidence>
<keyword evidence="1" id="KW-0677">Repeat</keyword>
<keyword evidence="2 3" id="KW-0040">ANK repeat</keyword>
<evidence type="ECO:0000313" key="5">
    <source>
        <dbReference type="EMBL" id="CCC70024.1"/>
    </source>
</evidence>
<dbReference type="eggNOG" id="KOG0504">
    <property type="taxonomic scope" value="Eukaryota"/>
</dbReference>
<reference key="2">
    <citation type="submission" date="2011-08" db="EMBL/GenBank/DDBJ databases">
        <title>Genome sequence of Naumovozyma castellii.</title>
        <authorList>
            <person name="Gordon J.L."/>
            <person name="Armisen D."/>
            <person name="Proux-Wera E."/>
            <person name="OhEigeartaigh S.S."/>
            <person name="Byrne K.P."/>
            <person name="Wolfe K.H."/>
        </authorList>
    </citation>
    <scope>NUCLEOTIDE SEQUENCE</scope>
    <source>
        <strain>Type strain:CBS 4309</strain>
    </source>
</reference>
<dbReference type="Gene3D" id="1.25.40.20">
    <property type="entry name" value="Ankyrin repeat-containing domain"/>
    <property type="match status" value="1"/>
</dbReference>
<keyword evidence="6" id="KW-1185">Reference proteome</keyword>
<dbReference type="Proteomes" id="UP000001640">
    <property type="component" value="Chromosome 4"/>
</dbReference>
<dbReference type="PANTHER" id="PTHR24180">
    <property type="entry name" value="CYCLIN-DEPENDENT KINASE INHIBITOR 2C-RELATED"/>
    <property type="match status" value="1"/>
</dbReference>
<dbReference type="PROSITE" id="PS50088">
    <property type="entry name" value="ANK_REPEAT"/>
    <property type="match status" value="1"/>
</dbReference>
<dbReference type="AlphaFoldDB" id="G0VEN3"/>
<sequence>MVKQQNELRRHIKRMNIWIAASDGRQDLVEQYLTAENTPFTANSKDPNGYTPIHAAAAYGHKDLLRLLCSTYNGDVNVRDSDGDTPLHHCEDLETATMIIEELNGDFTIANNEGKTALQTFEEDGEFPDLIQYMREKSGIPVEQDSLGLNQEELAQFKDSIRYTLEQDPAGENDDPESLARRQRLEQIIQGDNAEQELENYIREMVRSQLIGGGANDDQSEVEPDSKRRR</sequence>
<accession>G0VEN3</accession>
<dbReference type="EMBL" id="HE576755">
    <property type="protein sequence ID" value="CCC70024.1"/>
    <property type="molecule type" value="Genomic_DNA"/>
</dbReference>
<feature type="region of interest" description="Disordered" evidence="4">
    <location>
        <begin position="209"/>
        <end position="230"/>
    </location>
</feature>
<dbReference type="RefSeq" id="XP_003676385.1">
    <property type="nucleotide sequence ID" value="XM_003676337.1"/>
</dbReference>
<gene>
    <name evidence="5" type="primary">NCAS0D04430</name>
    <name evidence="5" type="ordered locus">NCAS_0D04430</name>
</gene>
<protein>
    <submittedName>
        <fullName evidence="5">Uncharacterized protein</fullName>
    </submittedName>
</protein>
<evidence type="ECO:0000256" key="4">
    <source>
        <dbReference type="SAM" id="MobiDB-lite"/>
    </source>
</evidence>
<evidence type="ECO:0000313" key="6">
    <source>
        <dbReference type="Proteomes" id="UP000001640"/>
    </source>
</evidence>
<dbReference type="OMA" id="TPLHHCE"/>
<dbReference type="OrthoDB" id="19174at2759"/>